<dbReference type="PANTHER" id="PTHR43767">
    <property type="entry name" value="LONG-CHAIN-FATTY-ACID--COA LIGASE"/>
    <property type="match status" value="1"/>
</dbReference>
<dbReference type="PATRIC" id="fig|56193.3.peg.4656"/>
<organism evidence="3 4">
    <name type="scientific">Sphingobium chungbukense</name>
    <dbReference type="NCBI Taxonomy" id="56193"/>
    <lineage>
        <taxon>Bacteria</taxon>
        <taxon>Pseudomonadati</taxon>
        <taxon>Pseudomonadota</taxon>
        <taxon>Alphaproteobacteria</taxon>
        <taxon>Sphingomonadales</taxon>
        <taxon>Sphingomonadaceae</taxon>
        <taxon>Sphingobium</taxon>
    </lineage>
</organism>
<reference evidence="3 4" key="1">
    <citation type="submission" date="2015-04" db="EMBL/GenBank/DDBJ databases">
        <title>Genome sequence of aromatic hydrocarbons-degrading Sphingobium chungbukense DJ77.</title>
        <authorList>
            <person name="Kim Y.-C."/>
            <person name="Chae J.-C."/>
        </authorList>
    </citation>
    <scope>NUCLEOTIDE SEQUENCE [LARGE SCALE GENOMIC DNA]</scope>
    <source>
        <strain evidence="3 4">DJ77</strain>
    </source>
</reference>
<dbReference type="InterPro" id="IPR025110">
    <property type="entry name" value="AMP-bd_C"/>
</dbReference>
<evidence type="ECO:0000313" key="3">
    <source>
        <dbReference type="EMBL" id="KKW90138.1"/>
    </source>
</evidence>
<name>A0A0M3AJI8_9SPHN</name>
<dbReference type="Gene3D" id="3.30.300.30">
    <property type="match status" value="1"/>
</dbReference>
<dbReference type="PROSITE" id="PS00455">
    <property type="entry name" value="AMP_BINDING"/>
    <property type="match status" value="1"/>
</dbReference>
<dbReference type="Gene3D" id="3.40.50.12780">
    <property type="entry name" value="N-terminal domain of ligase-like"/>
    <property type="match status" value="1"/>
</dbReference>
<dbReference type="EMBL" id="LBIC01000012">
    <property type="protein sequence ID" value="KKW90138.1"/>
    <property type="molecule type" value="Genomic_DNA"/>
</dbReference>
<gene>
    <name evidence="3" type="ORF">YP76_22140</name>
</gene>
<dbReference type="SUPFAM" id="SSF56801">
    <property type="entry name" value="Acetyl-CoA synthetase-like"/>
    <property type="match status" value="1"/>
</dbReference>
<evidence type="ECO:0000259" key="2">
    <source>
        <dbReference type="Pfam" id="PF13193"/>
    </source>
</evidence>
<dbReference type="InterPro" id="IPR000873">
    <property type="entry name" value="AMP-dep_synth/lig_dom"/>
</dbReference>
<dbReference type="GO" id="GO:0016878">
    <property type="term" value="F:acid-thiol ligase activity"/>
    <property type="evidence" value="ECO:0007669"/>
    <property type="project" value="UniProtKB-ARBA"/>
</dbReference>
<dbReference type="Proteomes" id="UP000033874">
    <property type="component" value="Unassembled WGS sequence"/>
</dbReference>
<accession>A0A0M3AJI8</accession>
<dbReference type="STRING" id="56193.YP76_22140"/>
<evidence type="ECO:0000313" key="4">
    <source>
        <dbReference type="Proteomes" id="UP000033874"/>
    </source>
</evidence>
<dbReference type="InterPro" id="IPR020845">
    <property type="entry name" value="AMP-binding_CS"/>
</dbReference>
<dbReference type="RefSeq" id="WP_046765759.1">
    <property type="nucleotide sequence ID" value="NZ_LBIC01000012.1"/>
</dbReference>
<dbReference type="PANTHER" id="PTHR43767:SF1">
    <property type="entry name" value="NONRIBOSOMAL PEPTIDE SYNTHASE PES1 (EUROFUNG)-RELATED"/>
    <property type="match status" value="1"/>
</dbReference>
<dbReference type="InterPro" id="IPR045851">
    <property type="entry name" value="AMP-bd_C_sf"/>
</dbReference>
<evidence type="ECO:0000259" key="1">
    <source>
        <dbReference type="Pfam" id="PF00501"/>
    </source>
</evidence>
<feature type="domain" description="AMP-dependent synthetase/ligase" evidence="1">
    <location>
        <begin position="15"/>
        <end position="367"/>
    </location>
</feature>
<protein>
    <submittedName>
        <fullName evidence="3">AMP-dependent synthetase</fullName>
    </submittedName>
</protein>
<dbReference type="AlphaFoldDB" id="A0A0M3AJI8"/>
<comment type="caution">
    <text evidence="3">The sequence shown here is derived from an EMBL/GenBank/DDBJ whole genome shotgun (WGS) entry which is preliminary data.</text>
</comment>
<dbReference type="Pfam" id="PF00501">
    <property type="entry name" value="AMP-binding"/>
    <property type="match status" value="1"/>
</dbReference>
<keyword evidence="4" id="KW-1185">Reference proteome</keyword>
<sequence length="532" mass="57305">MSIMTFPTIGHLIRARADELPNLDVLTFEHEGEQETRTYAELWRAGQALARGLKSRGIAKGDRIGLLLQNHPEFVELMVATSIVGCELVPLDPRMRGEKLSYMLRDAECVGVVAGDYAADNLAAVLSSLPALKWVAFVGDLPSPTPSIDTIVIGDLAIEGAELPLAIDSATAPMQIMYTSGTTGDPKGIVVTHGRFIAASGYGESMFGYNAGDRPYTGLSLTHGNAQYVTLAPSLGMGLRAVFSRRFTKSRLWEIIRRNGCTTFSLLGGMATAIYSEPERADDRDNPVRHVISAGMPTAIWETFRSRFGLDIIEFYGAMEGGLLLNPANAGPPGSCGKAPPSLQVRIVDEDGVDVADGEPGELWFGNADGSPMSVAYIGLPEASARKTEGGWLRTGDVVMRDTEGWIYFQFRSGGGIRHNGEFVNPAIVEKVIAEHPTVSDVFVWGVTAASGAPGEKDVVAAIVPADPASFDAQLLFGWCRERLDSGMVPSFIQQLDAIPKTASEKPQERFLAEAFEKDSSSVHTEKRHQSA</sequence>
<dbReference type="Pfam" id="PF13193">
    <property type="entry name" value="AMP-binding_C"/>
    <property type="match status" value="1"/>
</dbReference>
<dbReference type="InterPro" id="IPR042099">
    <property type="entry name" value="ANL_N_sf"/>
</dbReference>
<proteinExistence type="predicted"/>
<dbReference type="InterPro" id="IPR050237">
    <property type="entry name" value="ATP-dep_AMP-bd_enzyme"/>
</dbReference>
<feature type="domain" description="AMP-binding enzyme C-terminal" evidence="2">
    <location>
        <begin position="429"/>
        <end position="506"/>
    </location>
</feature>